<dbReference type="SUPFAM" id="SSF56801">
    <property type="entry name" value="Acetyl-CoA synthetase-like"/>
    <property type="match status" value="1"/>
</dbReference>
<dbReference type="OrthoDB" id="5298740at2"/>
<gene>
    <name evidence="1" type="ORF">C9I28_09715</name>
</gene>
<reference evidence="1 2" key="1">
    <citation type="submission" date="2018-03" db="EMBL/GenBank/DDBJ databases">
        <title>Massilia armeniaca sp. nov., isolated from desert soil.</title>
        <authorList>
            <person name="Huang H."/>
            <person name="Ren M."/>
        </authorList>
    </citation>
    <scope>NUCLEOTIDE SEQUENCE [LARGE SCALE GENOMIC DNA]</scope>
    <source>
        <strain evidence="1 2">ZMN-3</strain>
    </source>
</reference>
<sequence>MDLAFEIKNFLKAKIRTGPRFQRALRRFTESAHLEGDALRDWQLQHLQRTIANAYQNVPFYKRLLDKEGIRPSDIRTLADMKRIPLTEKAHIRADPAGFINPRSRGFKFSVQTSGSTGTPLELKRDTPSIIAENAFLWRYWQQHGKRPGSRRATIRAGMVSGLDSDRLWVYNRHQNELLLSAFHLNDACLSKMVDKLQEFKAFDLYANPSTAYVLADYLARSGRALHFDAVFTSSEQLFDYQAELITTQMKTRIWDWYGQAERVSAIALCPHGHYHIQEDYSLTELEPIGDGQYEVIGTSFFNHLQPFIRYHTGDRVELQDEPCSCGSSWRPIRKISGRAASYIVAPDGRKISLVSHIPRGVPYLIEAQFVQDSPDDLRIRVVCEDQFSEREGAMLIARAKERISPDMNYRIEKLPMIPRTSSGKFMPIIPLGQQANQPQVNAEATV</sequence>
<organism evidence="1 2">
    <name type="scientific">Pseudoduganella armeniaca</name>
    <dbReference type="NCBI Taxonomy" id="2072590"/>
    <lineage>
        <taxon>Bacteria</taxon>
        <taxon>Pseudomonadati</taxon>
        <taxon>Pseudomonadota</taxon>
        <taxon>Betaproteobacteria</taxon>
        <taxon>Burkholderiales</taxon>
        <taxon>Oxalobacteraceae</taxon>
        <taxon>Telluria group</taxon>
        <taxon>Pseudoduganella</taxon>
    </lineage>
</organism>
<evidence type="ECO:0000313" key="2">
    <source>
        <dbReference type="Proteomes" id="UP000240505"/>
    </source>
</evidence>
<dbReference type="PANTHER" id="PTHR36932">
    <property type="entry name" value="CAPSULAR POLYSACCHARIDE BIOSYNTHESIS PROTEIN"/>
    <property type="match status" value="1"/>
</dbReference>
<dbReference type="RefSeq" id="WP_107141329.1">
    <property type="nucleotide sequence ID" value="NZ_CP028324.1"/>
</dbReference>
<dbReference type="InterPro" id="IPR053158">
    <property type="entry name" value="CapK_Type1_Caps_Biosynth"/>
</dbReference>
<dbReference type="EMBL" id="CP028324">
    <property type="protein sequence ID" value="AVR95977.1"/>
    <property type="molecule type" value="Genomic_DNA"/>
</dbReference>
<dbReference type="Gene3D" id="3.40.50.12780">
    <property type="entry name" value="N-terminal domain of ligase-like"/>
    <property type="match status" value="1"/>
</dbReference>
<keyword evidence="2" id="KW-1185">Reference proteome</keyword>
<dbReference type="KEGG" id="masz:C9I28_09715"/>
<protein>
    <recommendedName>
        <fullName evidence="3">Phenylacetate--CoA ligase family protein</fullName>
    </recommendedName>
</protein>
<dbReference type="PANTHER" id="PTHR36932:SF1">
    <property type="entry name" value="CAPSULAR POLYSACCHARIDE BIOSYNTHESIS PROTEIN"/>
    <property type="match status" value="1"/>
</dbReference>
<proteinExistence type="predicted"/>
<name>A0A2R4C8M8_9BURK</name>
<accession>A0A2R4C8M8</accession>
<evidence type="ECO:0008006" key="3">
    <source>
        <dbReference type="Google" id="ProtNLM"/>
    </source>
</evidence>
<dbReference type="InterPro" id="IPR042099">
    <property type="entry name" value="ANL_N_sf"/>
</dbReference>
<dbReference type="Proteomes" id="UP000240505">
    <property type="component" value="Chromosome"/>
</dbReference>
<evidence type="ECO:0000313" key="1">
    <source>
        <dbReference type="EMBL" id="AVR95977.1"/>
    </source>
</evidence>
<dbReference type="AlphaFoldDB" id="A0A2R4C8M8"/>